<evidence type="ECO:0000313" key="3">
    <source>
        <dbReference type="Proteomes" id="UP000053413"/>
    </source>
</evidence>
<dbReference type="EMBL" id="LLZJ01000432">
    <property type="protein sequence ID" value="KUL42953.1"/>
    <property type="molecule type" value="Genomic_DNA"/>
</dbReference>
<evidence type="ECO:0000256" key="1">
    <source>
        <dbReference type="SAM" id="MobiDB-lite"/>
    </source>
</evidence>
<evidence type="ECO:0000313" key="2">
    <source>
        <dbReference type="EMBL" id="KUL42953.1"/>
    </source>
</evidence>
<reference evidence="3" key="1">
    <citation type="submission" date="2015-10" db="EMBL/GenBank/DDBJ databases">
        <authorList>
            <person name="Ju K.-S."/>
            <person name="Doroghazi J.R."/>
            <person name="Metcalf W.W."/>
        </authorList>
    </citation>
    <scope>NUCLEOTIDE SEQUENCE [LARGE SCALE GENOMIC DNA]</scope>
    <source>
        <strain evidence="3">NRRL F-8817</strain>
    </source>
</reference>
<gene>
    <name evidence="2" type="ORF">ADL28_44275</name>
</gene>
<dbReference type="AlphaFoldDB" id="A0A0X3VDR3"/>
<organism evidence="2 3">
    <name type="scientific">Streptomyces violaceusniger</name>
    <dbReference type="NCBI Taxonomy" id="68280"/>
    <lineage>
        <taxon>Bacteria</taxon>
        <taxon>Bacillati</taxon>
        <taxon>Actinomycetota</taxon>
        <taxon>Actinomycetes</taxon>
        <taxon>Kitasatosporales</taxon>
        <taxon>Streptomycetaceae</taxon>
        <taxon>Streptomyces</taxon>
        <taxon>Streptomyces violaceusniger group</taxon>
    </lineage>
</organism>
<proteinExistence type="predicted"/>
<accession>A0A0X3VDR3</accession>
<protein>
    <submittedName>
        <fullName evidence="2">Uncharacterized protein</fullName>
    </submittedName>
</protein>
<feature type="region of interest" description="Disordered" evidence="1">
    <location>
        <begin position="39"/>
        <end position="66"/>
    </location>
</feature>
<feature type="region of interest" description="Disordered" evidence="1">
    <location>
        <begin position="1"/>
        <end position="25"/>
    </location>
</feature>
<comment type="caution">
    <text evidence="2">The sequence shown here is derived from an EMBL/GenBank/DDBJ whole genome shotgun (WGS) entry which is preliminary data.</text>
</comment>
<dbReference type="Proteomes" id="UP000053413">
    <property type="component" value="Unassembled WGS sequence"/>
</dbReference>
<sequence length="66" mass="7152">MAEAIDRGAVPLHRGDLADGHFLPGQDLSAYAQPVTLLNPPSTSPLHHAEPERLPGDFPDYHLMPT</sequence>
<name>A0A0X3VDR3_STRVO</name>